<dbReference type="Pfam" id="PF00583">
    <property type="entry name" value="Acetyltransf_1"/>
    <property type="match status" value="1"/>
</dbReference>
<dbReference type="AlphaFoldDB" id="A0A9E6MY13"/>
<gene>
    <name evidence="2" type="ORF">JZL65_05085</name>
</gene>
<name>A0A9E6MY13_9PROT</name>
<dbReference type="EMBL" id="CP071137">
    <property type="protein sequence ID" value="QWY78448.1"/>
    <property type="molecule type" value="Genomic_DNA"/>
</dbReference>
<dbReference type="OrthoDB" id="9795206at2"/>
<dbReference type="InterPro" id="IPR016181">
    <property type="entry name" value="Acyl_CoA_acyltransferase"/>
</dbReference>
<dbReference type="Proteomes" id="UP000683551">
    <property type="component" value="Chromosome"/>
</dbReference>
<feature type="domain" description="N-acetyltransferase" evidence="1">
    <location>
        <begin position="2"/>
        <end position="152"/>
    </location>
</feature>
<evidence type="ECO:0000259" key="1">
    <source>
        <dbReference type="PROSITE" id="PS51186"/>
    </source>
</evidence>
<dbReference type="SUPFAM" id="SSF55729">
    <property type="entry name" value="Acyl-CoA N-acyltransferases (Nat)"/>
    <property type="match status" value="1"/>
</dbReference>
<evidence type="ECO:0000313" key="2">
    <source>
        <dbReference type="EMBL" id="QWY78448.1"/>
    </source>
</evidence>
<sequence>MIQLRLLMVEDVATIENWPKYSAEFDDLDYALRQDGWLSEFQNRPNIWRFAAEQSGQLIAFTILATTAVGEAEFRIALRSDKAGQGLGWIVTSETLEKGFDEIGLTRIHLIVRKNNLRAIRLYHRLGFTLRGECHKDVNRKPTHFLMLDLQQNDYLAAMAISKARR</sequence>
<dbReference type="InterPro" id="IPR000182">
    <property type="entry name" value="GNAT_dom"/>
</dbReference>
<dbReference type="Gene3D" id="3.40.630.30">
    <property type="match status" value="1"/>
</dbReference>
<evidence type="ECO:0000313" key="3">
    <source>
        <dbReference type="Proteomes" id="UP000683551"/>
    </source>
</evidence>
<organism evidence="2 3">
    <name type="scientific">Ferrovum myxofaciens</name>
    <dbReference type="NCBI Taxonomy" id="416213"/>
    <lineage>
        <taxon>Bacteria</taxon>
        <taxon>Pseudomonadati</taxon>
        <taxon>Pseudomonadota</taxon>
        <taxon>Betaproteobacteria</taxon>
        <taxon>Ferrovales</taxon>
        <taxon>Ferrovaceae</taxon>
        <taxon>Ferrovum</taxon>
    </lineage>
</organism>
<protein>
    <submittedName>
        <fullName evidence="2">GNAT family N-acetyltransferase</fullName>
    </submittedName>
</protein>
<reference evidence="2" key="1">
    <citation type="submission" date="2021-02" db="EMBL/GenBank/DDBJ databases">
        <title>Comparative genomics of Ferrovum myxofaciens strains, predominant extremophile bacteria forming large biofilm stalactites in acid mine ecosystems.</title>
        <authorList>
            <person name="Burkartova K."/>
            <person name="Ridl J."/>
            <person name="Pajer P."/>
            <person name="Falteisek L."/>
        </authorList>
    </citation>
    <scope>NUCLEOTIDE SEQUENCE</scope>
    <source>
        <strain evidence="2">MI1III</strain>
    </source>
</reference>
<dbReference type="PROSITE" id="PS51186">
    <property type="entry name" value="GNAT"/>
    <property type="match status" value="1"/>
</dbReference>
<dbReference type="RefSeq" id="WP_051862585.1">
    <property type="nucleotide sequence ID" value="NZ_CP053675.1"/>
</dbReference>
<dbReference type="GO" id="GO:0016747">
    <property type="term" value="F:acyltransferase activity, transferring groups other than amino-acyl groups"/>
    <property type="evidence" value="ECO:0007669"/>
    <property type="project" value="InterPro"/>
</dbReference>
<proteinExistence type="predicted"/>
<accession>A0A9E6MY13</accession>